<sequence length="96" mass="10366">MDRTCNTCAFSASVPGHPTHIECRYHPPTTAGLGDRDPMTMTAFPILLATKSCRCWEGRAPREAIQALADALVSERSDPNHIVVHGPPPTTTESVP</sequence>
<reference evidence="1" key="1">
    <citation type="journal article" date="2015" name="Nature">
        <title>Complex archaea that bridge the gap between prokaryotes and eukaryotes.</title>
        <authorList>
            <person name="Spang A."/>
            <person name="Saw J.H."/>
            <person name="Jorgensen S.L."/>
            <person name="Zaremba-Niedzwiedzka K."/>
            <person name="Martijn J."/>
            <person name="Lind A.E."/>
            <person name="van Eijk R."/>
            <person name="Schleper C."/>
            <person name="Guy L."/>
            <person name="Ettema T.J."/>
        </authorList>
    </citation>
    <scope>NUCLEOTIDE SEQUENCE</scope>
</reference>
<name>A0A0F9FSI9_9ZZZZ</name>
<comment type="caution">
    <text evidence="1">The sequence shown here is derived from an EMBL/GenBank/DDBJ whole genome shotgun (WGS) entry which is preliminary data.</text>
</comment>
<organism evidence="1">
    <name type="scientific">marine sediment metagenome</name>
    <dbReference type="NCBI Taxonomy" id="412755"/>
    <lineage>
        <taxon>unclassified sequences</taxon>
        <taxon>metagenomes</taxon>
        <taxon>ecological metagenomes</taxon>
    </lineage>
</organism>
<accession>A0A0F9FSI9</accession>
<gene>
    <name evidence="1" type="ORF">LCGC14_1917440</name>
</gene>
<dbReference type="AlphaFoldDB" id="A0A0F9FSI9"/>
<proteinExistence type="predicted"/>
<evidence type="ECO:0000313" key="1">
    <source>
        <dbReference type="EMBL" id="KKL89163.1"/>
    </source>
</evidence>
<protein>
    <submittedName>
        <fullName evidence="1">Uncharacterized protein</fullName>
    </submittedName>
</protein>
<dbReference type="EMBL" id="LAZR01020365">
    <property type="protein sequence ID" value="KKL89163.1"/>
    <property type="molecule type" value="Genomic_DNA"/>
</dbReference>